<reference evidence="3" key="1">
    <citation type="submission" date="2020-04" db="EMBL/GenBank/DDBJ databases">
        <title>Deep metagenomics examines the oral microbiome during advanced dental caries in children, revealing novel taxa and co-occurrences with host molecules.</title>
        <authorList>
            <person name="Baker J.L."/>
            <person name="Morton J.T."/>
            <person name="Dinis M."/>
            <person name="Alvarez R."/>
            <person name="Tran N.C."/>
            <person name="Knight R."/>
            <person name="Edlund A."/>
        </authorList>
    </citation>
    <scope>NUCLEOTIDE SEQUENCE</scope>
    <source>
        <strain evidence="3">JCVI_47_bin.4</strain>
    </source>
</reference>
<dbReference type="AlphaFoldDB" id="A0A930KQK0"/>
<name>A0A930KQK0_9MICC</name>
<dbReference type="EMBL" id="JABZXJ010000114">
    <property type="protein sequence ID" value="MBF1650771.1"/>
    <property type="molecule type" value="Genomic_DNA"/>
</dbReference>
<feature type="signal peptide" evidence="2">
    <location>
        <begin position="1"/>
        <end position="21"/>
    </location>
</feature>
<evidence type="ECO:0000256" key="2">
    <source>
        <dbReference type="SAM" id="SignalP"/>
    </source>
</evidence>
<accession>A0A930KQK0</accession>
<keyword evidence="2" id="KW-0732">Signal</keyword>
<sequence>MMFNRTSIAALSAAMMLTLSACSGGAQVSAESSVSTSASTESASVEASATPTPTPSPTPTGPSGSEIVLVRPSVDTNNDSKEAENAALVAAYAVLDQHLRVKNAWVHGDLEHTSDEELLQYVNKGILESVKKQAESMRKLAVSSPVEGDIIFRDVRLPSIYSLEHSDGSKPSEPNAGIAITYCEDTSNIRMSDGRRLNASQTRRIFIVRRDDGAYVLGSTDIEHEGCDYEVDEVV</sequence>
<evidence type="ECO:0000313" key="4">
    <source>
        <dbReference type="Proteomes" id="UP000769484"/>
    </source>
</evidence>
<proteinExistence type="predicted"/>
<feature type="compositionally biased region" description="Low complexity" evidence="1">
    <location>
        <begin position="37"/>
        <end position="51"/>
    </location>
</feature>
<gene>
    <name evidence="3" type="ORF">HXO56_11985</name>
</gene>
<evidence type="ECO:0000313" key="3">
    <source>
        <dbReference type="EMBL" id="MBF1650771.1"/>
    </source>
</evidence>
<dbReference type="PROSITE" id="PS51257">
    <property type="entry name" value="PROKAR_LIPOPROTEIN"/>
    <property type="match status" value="1"/>
</dbReference>
<comment type="caution">
    <text evidence="3">The sequence shown here is derived from an EMBL/GenBank/DDBJ whole genome shotgun (WGS) entry which is preliminary data.</text>
</comment>
<feature type="chain" id="PRO_5039480647" evidence="2">
    <location>
        <begin position="22"/>
        <end position="235"/>
    </location>
</feature>
<protein>
    <submittedName>
        <fullName evidence="3">Methyl coenzyme M reductase subunit gamma</fullName>
    </submittedName>
</protein>
<evidence type="ECO:0000256" key="1">
    <source>
        <dbReference type="SAM" id="MobiDB-lite"/>
    </source>
</evidence>
<organism evidence="3 4">
    <name type="scientific">Rothia dentocariosa</name>
    <dbReference type="NCBI Taxonomy" id="2047"/>
    <lineage>
        <taxon>Bacteria</taxon>
        <taxon>Bacillati</taxon>
        <taxon>Actinomycetota</taxon>
        <taxon>Actinomycetes</taxon>
        <taxon>Micrococcales</taxon>
        <taxon>Micrococcaceae</taxon>
        <taxon>Rothia</taxon>
    </lineage>
</organism>
<feature type="region of interest" description="Disordered" evidence="1">
    <location>
        <begin position="37"/>
        <end position="66"/>
    </location>
</feature>
<dbReference type="Proteomes" id="UP000769484">
    <property type="component" value="Unassembled WGS sequence"/>
</dbReference>